<dbReference type="EMBL" id="CAUOFW020005057">
    <property type="protein sequence ID" value="CAK9168348.1"/>
    <property type="molecule type" value="Genomic_DNA"/>
</dbReference>
<protein>
    <submittedName>
        <fullName evidence="1">Uncharacterized protein</fullName>
    </submittedName>
</protein>
<proteinExistence type="predicted"/>
<dbReference type="AlphaFoldDB" id="A0ABC8TGH4"/>
<evidence type="ECO:0000313" key="3">
    <source>
        <dbReference type="Proteomes" id="UP001642360"/>
    </source>
</evidence>
<evidence type="ECO:0000313" key="1">
    <source>
        <dbReference type="EMBL" id="CAK9168348.1"/>
    </source>
</evidence>
<organism evidence="1 3">
    <name type="scientific">Ilex paraguariensis</name>
    <name type="common">yerba mate</name>
    <dbReference type="NCBI Taxonomy" id="185542"/>
    <lineage>
        <taxon>Eukaryota</taxon>
        <taxon>Viridiplantae</taxon>
        <taxon>Streptophyta</taxon>
        <taxon>Embryophyta</taxon>
        <taxon>Tracheophyta</taxon>
        <taxon>Spermatophyta</taxon>
        <taxon>Magnoliopsida</taxon>
        <taxon>eudicotyledons</taxon>
        <taxon>Gunneridae</taxon>
        <taxon>Pentapetalae</taxon>
        <taxon>asterids</taxon>
        <taxon>campanulids</taxon>
        <taxon>Aquifoliales</taxon>
        <taxon>Aquifoliaceae</taxon>
        <taxon>Ilex</taxon>
    </lineage>
</organism>
<comment type="caution">
    <text evidence="1">The sequence shown here is derived from an EMBL/GenBank/DDBJ whole genome shotgun (WGS) entry which is preliminary data.</text>
</comment>
<reference evidence="1 3" key="1">
    <citation type="submission" date="2024-02" db="EMBL/GenBank/DDBJ databases">
        <authorList>
            <person name="Vignale AGUSTIN F."/>
            <person name="Sosa J E."/>
            <person name="Modenutti C."/>
        </authorList>
    </citation>
    <scope>NUCLEOTIDE SEQUENCE [LARGE SCALE GENOMIC DNA]</scope>
</reference>
<dbReference type="InterPro" id="IPR008686">
    <property type="entry name" value="RNA_pol_mitovir"/>
</dbReference>
<evidence type="ECO:0000313" key="2">
    <source>
        <dbReference type="EMBL" id="CAK9168349.1"/>
    </source>
</evidence>
<sequence>MLRILRKMLLIIQDGLAKETCIAIFHFSKQKAYAGIKRPHELLPTSVSLTRSGYPRIIPSFHRHLLYKKDDRADQLVKLYFSFFSKSRLVKLSKKVDKTTFSSIVSPTDLVAASSFCAKLREELRPLMERVERGEKRRIFAIENYINQWLLKPVHNWLMSVLRMIPMDGTFDQERLLDYLVGEQHCYSLNKTCGRKTLPSTVRERASNTNQSFEDGLISIIGPGPCCIKILQLNPLTTSLLIGRSNLNLKAQPRPKNEIPRYRRSTFKPIPLPARQGQIPKIEPETHRSFQLEFYPGIDKATFTFIQRLEANMPKTMDFSNLPL</sequence>
<gene>
    <name evidence="1" type="ORF">ILEXP_LOCUS37727</name>
    <name evidence="2" type="ORF">ILEXP_LOCUS37728</name>
</gene>
<keyword evidence="3" id="KW-1185">Reference proteome</keyword>
<dbReference type="EMBL" id="CAUOFW020005057">
    <property type="protein sequence ID" value="CAK9168349.1"/>
    <property type="molecule type" value="Genomic_DNA"/>
</dbReference>
<name>A0ABC8TGH4_9AQUA</name>
<dbReference type="Proteomes" id="UP001642360">
    <property type="component" value="Unassembled WGS sequence"/>
</dbReference>
<dbReference type="Pfam" id="PF05919">
    <property type="entry name" value="Mitovir_RNA_pol"/>
    <property type="match status" value="1"/>
</dbReference>
<accession>A0ABC8TGH4</accession>